<evidence type="ECO:0000313" key="1">
    <source>
        <dbReference type="EMBL" id="SUA70245.1"/>
    </source>
</evidence>
<evidence type="ECO:0000313" key="2">
    <source>
        <dbReference type="Proteomes" id="UP000254400"/>
    </source>
</evidence>
<sequence>MRKDKNNKNINEENLIELRDLRDDHVFRDNVLERFSFFATLGDKNEVTIETISNYYETSIETVKQVIKRNREEFNDYSEVRVLKGKSLAKFCEVHNVPDKIVGSKTRSLMLLNRRGMLRIGMLLRDSEIAKSIRHYLLNIEQVSLKEQKEWAVQREIARIERVQLTDAIKHYFIGGLKDGFEYSTFTNLVYQIIFDSNAKKMKEYYDLDKNDNLRDALSTEDLRKVVKVEKTIASLLLLKKSYKEIKEELLIHKERFLDDLYY</sequence>
<protein>
    <submittedName>
        <fullName evidence="1">Uncharacterized protein</fullName>
    </submittedName>
</protein>
<name>A0A378XZ71_PAEPO</name>
<dbReference type="Proteomes" id="UP000254400">
    <property type="component" value="Unassembled WGS sequence"/>
</dbReference>
<organism evidence="1 2">
    <name type="scientific">Paenibacillus polymyxa</name>
    <name type="common">Bacillus polymyxa</name>
    <dbReference type="NCBI Taxonomy" id="1406"/>
    <lineage>
        <taxon>Bacteria</taxon>
        <taxon>Bacillati</taxon>
        <taxon>Bacillota</taxon>
        <taxon>Bacilli</taxon>
        <taxon>Bacillales</taxon>
        <taxon>Paenibacillaceae</taxon>
        <taxon>Paenibacillus</taxon>
    </lineage>
</organism>
<proteinExistence type="predicted"/>
<dbReference type="EMBL" id="UGSC01000001">
    <property type="protein sequence ID" value="SUA70245.1"/>
    <property type="molecule type" value="Genomic_DNA"/>
</dbReference>
<reference evidence="1 2" key="1">
    <citation type="submission" date="2018-06" db="EMBL/GenBank/DDBJ databases">
        <authorList>
            <consortium name="Pathogen Informatics"/>
            <person name="Doyle S."/>
        </authorList>
    </citation>
    <scope>NUCLEOTIDE SEQUENCE [LARGE SCALE GENOMIC DNA]</scope>
    <source>
        <strain evidence="1 2">NCTC10343</strain>
    </source>
</reference>
<dbReference type="GeneID" id="93346474"/>
<dbReference type="AlphaFoldDB" id="A0A378XZ71"/>
<accession>A0A378XZ71</accession>
<gene>
    <name evidence="1" type="ORF">NCTC10343_03115</name>
</gene>
<dbReference type="RefSeq" id="WP_019687639.1">
    <property type="nucleotide sequence ID" value="NZ_CP036496.1"/>
</dbReference>